<name>A0A2P7S6M2_9HYPH</name>
<evidence type="ECO:0000313" key="4">
    <source>
        <dbReference type="Proteomes" id="UP000240653"/>
    </source>
</evidence>
<dbReference type="Gene3D" id="2.40.128.130">
    <property type="entry name" value="Autotransporter beta-domain"/>
    <property type="match status" value="1"/>
</dbReference>
<dbReference type="PROSITE" id="PS51208">
    <property type="entry name" value="AUTOTRANSPORTER"/>
    <property type="match status" value="1"/>
</dbReference>
<gene>
    <name evidence="3" type="ORF">C7I85_19825</name>
</gene>
<protein>
    <recommendedName>
        <fullName evidence="2">Autotransporter domain-containing protein</fullName>
    </recommendedName>
</protein>
<organism evidence="3 4">
    <name type="scientific">Pseudaminobacter soli</name>
    <name type="common">ex Li et al. 2025</name>
    <dbReference type="NCBI Taxonomy" id="1295366"/>
    <lineage>
        <taxon>Bacteria</taxon>
        <taxon>Pseudomonadati</taxon>
        <taxon>Pseudomonadota</taxon>
        <taxon>Alphaproteobacteria</taxon>
        <taxon>Hyphomicrobiales</taxon>
        <taxon>Phyllobacteriaceae</taxon>
        <taxon>Pseudaminobacter</taxon>
    </lineage>
</organism>
<reference evidence="3 4" key="1">
    <citation type="submission" date="2018-03" db="EMBL/GenBank/DDBJ databases">
        <title>The draft genome of Mesorhizobium soli JCM 19897.</title>
        <authorList>
            <person name="Li L."/>
            <person name="Liu L."/>
            <person name="Liang L."/>
            <person name="Wang T."/>
            <person name="Zhang X."/>
        </authorList>
    </citation>
    <scope>NUCLEOTIDE SEQUENCE [LARGE SCALE GENOMIC DNA]</scope>
    <source>
        <strain evidence="3 4">JCM 19897</strain>
    </source>
</reference>
<dbReference type="RefSeq" id="WP_106725751.1">
    <property type="nucleotide sequence ID" value="NZ_PXYL01000011.1"/>
</dbReference>
<dbReference type="Pfam" id="PF03797">
    <property type="entry name" value="Autotransporter"/>
    <property type="match status" value="1"/>
</dbReference>
<feature type="domain" description="Autotransporter" evidence="2">
    <location>
        <begin position="450"/>
        <end position="728"/>
    </location>
</feature>
<feature type="chain" id="PRO_5015170594" description="Autotransporter domain-containing protein" evidence="1">
    <location>
        <begin position="30"/>
        <end position="728"/>
    </location>
</feature>
<dbReference type="OrthoDB" id="8038002at2"/>
<keyword evidence="1" id="KW-0732">Signal</keyword>
<evidence type="ECO:0000313" key="3">
    <source>
        <dbReference type="EMBL" id="PSJ58124.1"/>
    </source>
</evidence>
<dbReference type="InterPro" id="IPR005546">
    <property type="entry name" value="Autotransporte_beta"/>
</dbReference>
<dbReference type="AlphaFoldDB" id="A0A2P7S6M2"/>
<proteinExistence type="predicted"/>
<dbReference type="EMBL" id="PXYL01000011">
    <property type="protein sequence ID" value="PSJ58124.1"/>
    <property type="molecule type" value="Genomic_DNA"/>
</dbReference>
<evidence type="ECO:0000259" key="2">
    <source>
        <dbReference type="PROSITE" id="PS51208"/>
    </source>
</evidence>
<feature type="signal peptide" evidence="1">
    <location>
        <begin position="1"/>
        <end position="29"/>
    </location>
</feature>
<dbReference type="SMART" id="SM00869">
    <property type="entry name" value="Autotransporter"/>
    <property type="match status" value="1"/>
</dbReference>
<dbReference type="InterPro" id="IPR036709">
    <property type="entry name" value="Autotransporte_beta_dom_sf"/>
</dbReference>
<dbReference type="SUPFAM" id="SSF103515">
    <property type="entry name" value="Autotransporter"/>
    <property type="match status" value="1"/>
</dbReference>
<keyword evidence="4" id="KW-1185">Reference proteome</keyword>
<dbReference type="Proteomes" id="UP000240653">
    <property type="component" value="Unassembled WGS sequence"/>
</dbReference>
<evidence type="ECO:0000256" key="1">
    <source>
        <dbReference type="SAM" id="SignalP"/>
    </source>
</evidence>
<comment type="caution">
    <text evidence="3">The sequence shown here is derived from an EMBL/GenBank/DDBJ whole genome shotgun (WGS) entry which is preliminary data.</text>
</comment>
<accession>A0A2P7S6M2</accession>
<sequence length="728" mass="72752">MAFALRRGTRSIALSLLAATALASGPAFSDGFTISGPTTGPQVMDHDGDIGTVTSGGSISLSVSGRGAVEMLEANQKLTNDGSLAAAGIGSLGIASGGQGAIIVNNGLLRADSGVFGGIFALGDRTRITNSGMVEVGGTNVFGIDIKGENSSVSNSGTIRAVGNGSLGIVAAGSGGQVKNSGKIGTTGEGSTGIIVGDPDPSIVISGVTVLNDGSIHTSGQASFGVAAHADRVSITNHGAIDSSGQAAGGIVVWGNDASISNSGSIRVSGATSVGIGVGLGNNAAIRNSGSVIVDGATSVAIEVGSNNAVVSNSGTIFNNGDAAILFAGNNATLNLLAGTRIQGAIVFQGADNTATFGSGLNAMMTFSGTGVPTIIRTDGLPFVVSGNTVAVLDTAGFGTAGSVVADLTGNIAGAIEDRLTQVRRERIVGAALGLRGGHGIGAGEEGTAVTGIGPAFWATAIGGYRKQNGSGIDFHTSLGGVVVGADTDINEFWRGGVFLGGAGGSSHVDGSDQDIDNSSFFGGGYLGYTAGLNFADLSLSVGSFRQDSDRRIANNMVDGGLETAHARSNGTYVSPALTVGTHVIWNDTMFVPTLRLRYAGLFLDGYSETGGGDALRVDSRDVHVFEARGQIALPLAPHVTENGIWATTLRAGIDGIAQSRGNVSATLLGQDIEFTPAGHRSAVRGFAGADFNFITDSRLQWQATVEAGYGSDSAFIATGRAGLSIPF</sequence>